<name>H0ESV8_GLAL7</name>
<feature type="transmembrane region" description="Helical" evidence="1">
    <location>
        <begin position="47"/>
        <end position="69"/>
    </location>
</feature>
<keyword evidence="1" id="KW-0812">Transmembrane</keyword>
<protein>
    <submittedName>
        <fullName evidence="2">Uncharacterized protein</fullName>
    </submittedName>
</protein>
<keyword evidence="3" id="KW-1185">Reference proteome</keyword>
<gene>
    <name evidence="2" type="ORF">M7I_5829</name>
</gene>
<comment type="caution">
    <text evidence="2">The sequence shown here is derived from an EMBL/GenBank/DDBJ whole genome shotgun (WGS) entry which is preliminary data.</text>
</comment>
<evidence type="ECO:0000313" key="3">
    <source>
        <dbReference type="Proteomes" id="UP000005446"/>
    </source>
</evidence>
<keyword evidence="1" id="KW-1133">Transmembrane helix</keyword>
<dbReference type="InParanoid" id="H0ESV8"/>
<sequence>MKLFQTWLYHNNRRVTPSRSREYTLLAVVYLAAGGGLVGGGRGVEGFIALLPNIYTHPLWLLLYSGVWISKYTEDIWDEDPKKNKESDSTDRASDYWTLRFAPTGRRCLFDVTEGLADVFRVLPVLLGIKGLLGEVVGAEIPKVVDAGVLSCVCVGAINSGGSSEFVEVTVTEIIGVNVTTDVMVFVGLTVTGSDTSTIVVPKVRVCNVSGCGRDTEVMSDATTRKMKAA</sequence>
<accession>H0ESV8</accession>
<proteinExistence type="predicted"/>
<dbReference type="Proteomes" id="UP000005446">
    <property type="component" value="Unassembled WGS sequence"/>
</dbReference>
<reference evidence="2 3" key="1">
    <citation type="journal article" date="2012" name="Eukaryot. Cell">
        <title>Genome sequence of the fungus Glarea lozoyensis: the first genome sequence of a species from the Helotiaceae family.</title>
        <authorList>
            <person name="Youssar L."/>
            <person name="Gruening B.A."/>
            <person name="Erxleben A."/>
            <person name="Guenther S."/>
            <person name="Huettel W."/>
        </authorList>
    </citation>
    <scope>NUCLEOTIDE SEQUENCE [LARGE SCALE GENOMIC DNA]</scope>
    <source>
        <strain evidence="3">ATCC 74030 / MF5533</strain>
    </source>
</reference>
<dbReference type="HOGENOM" id="CLU_1204884_0_0_1"/>
<evidence type="ECO:0000313" key="2">
    <source>
        <dbReference type="EMBL" id="EHK98356.1"/>
    </source>
</evidence>
<dbReference type="AlphaFoldDB" id="H0ESV8"/>
<feature type="transmembrane region" description="Helical" evidence="1">
    <location>
        <begin position="23"/>
        <end position="41"/>
    </location>
</feature>
<dbReference type="EMBL" id="AGUE01000155">
    <property type="protein sequence ID" value="EHK98356.1"/>
    <property type="molecule type" value="Genomic_DNA"/>
</dbReference>
<evidence type="ECO:0000256" key="1">
    <source>
        <dbReference type="SAM" id="Phobius"/>
    </source>
</evidence>
<keyword evidence="1" id="KW-0472">Membrane</keyword>
<organism evidence="2 3">
    <name type="scientific">Glarea lozoyensis (strain ATCC 74030 / MF5533)</name>
    <dbReference type="NCBI Taxonomy" id="1104152"/>
    <lineage>
        <taxon>Eukaryota</taxon>
        <taxon>Fungi</taxon>
        <taxon>Dikarya</taxon>
        <taxon>Ascomycota</taxon>
        <taxon>Pezizomycotina</taxon>
        <taxon>Leotiomycetes</taxon>
        <taxon>Helotiales</taxon>
        <taxon>Helotiaceae</taxon>
        <taxon>Glarea</taxon>
    </lineage>
</organism>